<accession>A0A0C3K4A0</accession>
<sequence length="71" mass="8442">MKVIENEYWGEATFLVEMSHENIITLEGFVEDLRNDRIWLIFPWEDNGNLKDFVASRNWEIPERISLVGSK</sequence>
<dbReference type="HOGENOM" id="CLU_2741926_0_0_1"/>
<dbReference type="Pfam" id="PF07714">
    <property type="entry name" value="PK_Tyr_Ser-Thr"/>
    <property type="match status" value="1"/>
</dbReference>
<name>A0A0C3K4A0_9AGAM</name>
<evidence type="ECO:0000259" key="1">
    <source>
        <dbReference type="Pfam" id="PF07714"/>
    </source>
</evidence>
<evidence type="ECO:0000313" key="3">
    <source>
        <dbReference type="Proteomes" id="UP000054248"/>
    </source>
</evidence>
<dbReference type="InterPro" id="IPR011009">
    <property type="entry name" value="Kinase-like_dom_sf"/>
</dbReference>
<dbReference type="InterPro" id="IPR001245">
    <property type="entry name" value="Ser-Thr/Tyr_kinase_cat_dom"/>
</dbReference>
<reference evidence="3" key="2">
    <citation type="submission" date="2015-01" db="EMBL/GenBank/DDBJ databases">
        <title>Evolutionary Origins and Diversification of the Mycorrhizal Mutualists.</title>
        <authorList>
            <consortium name="DOE Joint Genome Institute"/>
            <consortium name="Mycorrhizal Genomics Consortium"/>
            <person name="Kohler A."/>
            <person name="Kuo A."/>
            <person name="Nagy L.G."/>
            <person name="Floudas D."/>
            <person name="Copeland A."/>
            <person name="Barry K.W."/>
            <person name="Cichocki N."/>
            <person name="Veneault-Fourrey C."/>
            <person name="LaButti K."/>
            <person name="Lindquist E.A."/>
            <person name="Lipzen A."/>
            <person name="Lundell T."/>
            <person name="Morin E."/>
            <person name="Murat C."/>
            <person name="Riley R."/>
            <person name="Ohm R."/>
            <person name="Sun H."/>
            <person name="Tunlid A."/>
            <person name="Henrissat B."/>
            <person name="Grigoriev I.V."/>
            <person name="Hibbett D.S."/>
            <person name="Martin F."/>
        </authorList>
    </citation>
    <scope>NUCLEOTIDE SEQUENCE [LARGE SCALE GENOMIC DNA]</scope>
    <source>
        <strain evidence="3">MUT 4182</strain>
    </source>
</reference>
<dbReference type="OrthoDB" id="26722at2759"/>
<dbReference type="AlphaFoldDB" id="A0A0C3K4A0"/>
<dbReference type="SUPFAM" id="SSF56112">
    <property type="entry name" value="Protein kinase-like (PK-like)"/>
    <property type="match status" value="1"/>
</dbReference>
<organism evidence="2 3">
    <name type="scientific">Tulasnella calospora MUT 4182</name>
    <dbReference type="NCBI Taxonomy" id="1051891"/>
    <lineage>
        <taxon>Eukaryota</taxon>
        <taxon>Fungi</taxon>
        <taxon>Dikarya</taxon>
        <taxon>Basidiomycota</taxon>
        <taxon>Agaricomycotina</taxon>
        <taxon>Agaricomycetes</taxon>
        <taxon>Cantharellales</taxon>
        <taxon>Tulasnellaceae</taxon>
        <taxon>Tulasnella</taxon>
    </lineage>
</organism>
<evidence type="ECO:0000313" key="2">
    <source>
        <dbReference type="EMBL" id="KIO16268.1"/>
    </source>
</evidence>
<dbReference type="EMBL" id="KN823614">
    <property type="protein sequence ID" value="KIO16268.1"/>
    <property type="molecule type" value="Genomic_DNA"/>
</dbReference>
<proteinExistence type="predicted"/>
<keyword evidence="3" id="KW-1185">Reference proteome</keyword>
<dbReference type="Proteomes" id="UP000054248">
    <property type="component" value="Unassembled WGS sequence"/>
</dbReference>
<protein>
    <recommendedName>
        <fullName evidence="1">Serine-threonine/tyrosine-protein kinase catalytic domain-containing protein</fullName>
    </recommendedName>
</protein>
<feature type="domain" description="Serine-threonine/tyrosine-protein kinase catalytic" evidence="1">
    <location>
        <begin position="6"/>
        <end position="61"/>
    </location>
</feature>
<dbReference type="Gene3D" id="1.10.510.10">
    <property type="entry name" value="Transferase(Phosphotransferase) domain 1"/>
    <property type="match status" value="1"/>
</dbReference>
<gene>
    <name evidence="2" type="ORF">M407DRAFT_34084</name>
</gene>
<reference evidence="2 3" key="1">
    <citation type="submission" date="2014-04" db="EMBL/GenBank/DDBJ databases">
        <authorList>
            <consortium name="DOE Joint Genome Institute"/>
            <person name="Kuo A."/>
            <person name="Girlanda M."/>
            <person name="Perotto S."/>
            <person name="Kohler A."/>
            <person name="Nagy L.G."/>
            <person name="Floudas D."/>
            <person name="Copeland A."/>
            <person name="Barry K.W."/>
            <person name="Cichocki N."/>
            <person name="Veneault-Fourrey C."/>
            <person name="LaButti K."/>
            <person name="Lindquist E.A."/>
            <person name="Lipzen A."/>
            <person name="Lundell T."/>
            <person name="Morin E."/>
            <person name="Murat C."/>
            <person name="Sun H."/>
            <person name="Tunlid A."/>
            <person name="Henrissat B."/>
            <person name="Grigoriev I.V."/>
            <person name="Hibbett D.S."/>
            <person name="Martin F."/>
            <person name="Nordberg H.P."/>
            <person name="Cantor M.N."/>
            <person name="Hua S.X."/>
        </authorList>
    </citation>
    <scope>NUCLEOTIDE SEQUENCE [LARGE SCALE GENOMIC DNA]</scope>
    <source>
        <strain evidence="2 3">MUT 4182</strain>
    </source>
</reference>
<dbReference type="GO" id="GO:0004672">
    <property type="term" value="F:protein kinase activity"/>
    <property type="evidence" value="ECO:0007669"/>
    <property type="project" value="InterPro"/>
</dbReference>